<accession>A0A0J7KKX4</accession>
<dbReference type="PROSITE" id="PS50878">
    <property type="entry name" value="RT_POL"/>
    <property type="match status" value="1"/>
</dbReference>
<dbReference type="SUPFAM" id="SSF56672">
    <property type="entry name" value="DNA/RNA polymerases"/>
    <property type="match status" value="1"/>
</dbReference>
<reference evidence="2 3" key="1">
    <citation type="submission" date="2015-04" db="EMBL/GenBank/DDBJ databases">
        <title>Lasius niger genome sequencing.</title>
        <authorList>
            <person name="Konorov E.A."/>
            <person name="Nikitin M.A."/>
            <person name="Kirill M.V."/>
            <person name="Chang P."/>
        </authorList>
    </citation>
    <scope>NUCLEOTIDE SEQUENCE [LARGE SCALE GENOMIC DNA]</scope>
    <source>
        <tissue evidence="2">Whole</tissue>
    </source>
</reference>
<comment type="caution">
    <text evidence="2">The sequence shown here is derived from an EMBL/GenBank/DDBJ whole genome shotgun (WGS) entry which is preliminary data.</text>
</comment>
<dbReference type="InterPro" id="IPR000477">
    <property type="entry name" value="RT_dom"/>
</dbReference>
<dbReference type="PANTHER" id="PTHR47027">
    <property type="entry name" value="REVERSE TRANSCRIPTASE DOMAIN-CONTAINING PROTEIN"/>
    <property type="match status" value="1"/>
</dbReference>
<dbReference type="Pfam" id="PF00078">
    <property type="entry name" value="RVT_1"/>
    <property type="match status" value="1"/>
</dbReference>
<dbReference type="PaxDb" id="67767-A0A0J7KKX4"/>
<feature type="domain" description="Reverse transcriptase" evidence="1">
    <location>
        <begin position="1"/>
        <end position="113"/>
    </location>
</feature>
<name>A0A0J7KKX4_LASNI</name>
<protein>
    <recommendedName>
        <fullName evidence="1">Reverse transcriptase domain-containing protein</fullName>
    </recommendedName>
</protein>
<evidence type="ECO:0000313" key="3">
    <source>
        <dbReference type="Proteomes" id="UP000036403"/>
    </source>
</evidence>
<organism evidence="2 3">
    <name type="scientific">Lasius niger</name>
    <name type="common">Black garden ant</name>
    <dbReference type="NCBI Taxonomy" id="67767"/>
    <lineage>
        <taxon>Eukaryota</taxon>
        <taxon>Metazoa</taxon>
        <taxon>Ecdysozoa</taxon>
        <taxon>Arthropoda</taxon>
        <taxon>Hexapoda</taxon>
        <taxon>Insecta</taxon>
        <taxon>Pterygota</taxon>
        <taxon>Neoptera</taxon>
        <taxon>Endopterygota</taxon>
        <taxon>Hymenoptera</taxon>
        <taxon>Apocrita</taxon>
        <taxon>Aculeata</taxon>
        <taxon>Formicoidea</taxon>
        <taxon>Formicidae</taxon>
        <taxon>Formicinae</taxon>
        <taxon>Lasius</taxon>
        <taxon>Lasius</taxon>
    </lineage>
</organism>
<dbReference type="PANTHER" id="PTHR47027:SF20">
    <property type="entry name" value="REVERSE TRANSCRIPTASE-LIKE PROTEIN WITH RNA-DIRECTED DNA POLYMERASE DOMAIN"/>
    <property type="match status" value="1"/>
</dbReference>
<dbReference type="GO" id="GO:0071897">
    <property type="term" value="P:DNA biosynthetic process"/>
    <property type="evidence" value="ECO:0007669"/>
    <property type="project" value="UniProtKB-ARBA"/>
</dbReference>
<dbReference type="Proteomes" id="UP000036403">
    <property type="component" value="Unassembled WGS sequence"/>
</dbReference>
<sequence length="160" mass="18700">MSFEPKYVQFINGGSRGGNEERKVGGGRLGNEKIWTLTYADDVVLISEEKDGMRSMIERLEGYLDRKGLGLNVGKSKIMRFRKGGGRERVVNWRWKGRVLEEVKEFTYLGYTMQKNGRQKVHIRERVKKGAAVMNQVWGIGKRKFKREWGKRIWLFDKLV</sequence>
<keyword evidence="3" id="KW-1185">Reference proteome</keyword>
<proteinExistence type="predicted"/>
<dbReference type="EMBL" id="LBMM01006108">
    <property type="protein sequence ID" value="KMQ90927.1"/>
    <property type="molecule type" value="Genomic_DNA"/>
</dbReference>
<gene>
    <name evidence="2" type="ORF">RF55_9259</name>
</gene>
<dbReference type="InterPro" id="IPR043502">
    <property type="entry name" value="DNA/RNA_pol_sf"/>
</dbReference>
<evidence type="ECO:0000313" key="2">
    <source>
        <dbReference type="EMBL" id="KMQ90927.1"/>
    </source>
</evidence>
<evidence type="ECO:0000259" key="1">
    <source>
        <dbReference type="PROSITE" id="PS50878"/>
    </source>
</evidence>
<dbReference type="STRING" id="67767.A0A0J7KKX4"/>
<dbReference type="AlphaFoldDB" id="A0A0J7KKX4"/>
<dbReference type="OrthoDB" id="7694702at2759"/>